<gene>
    <name evidence="2" type="ORF">HAX54_043371</name>
</gene>
<keyword evidence="3" id="KW-1185">Reference proteome</keyword>
<sequence length="169" mass="18686">HNTEEQALIDDVVEKIVPSNIEEAPVVITRAKFKAQEATTATSPLSQSEEGGEEAESDGEDPPADDAEEGNDDAEESGDDDSEAEESGNKKSVAENSREQVEDSDPVTTPEERSKRWFVQGSRDMYYAGLALNDKGNPSHNIHEEPKIRINSLNEVPELKRLFKGYDMH</sequence>
<feature type="region of interest" description="Disordered" evidence="1">
    <location>
        <begin position="34"/>
        <end position="116"/>
    </location>
</feature>
<accession>A0ABS8SNE8</accession>
<protein>
    <submittedName>
        <fullName evidence="2">Uncharacterized protein</fullName>
    </submittedName>
</protein>
<dbReference type="Proteomes" id="UP000823775">
    <property type="component" value="Unassembled WGS sequence"/>
</dbReference>
<organism evidence="2 3">
    <name type="scientific">Datura stramonium</name>
    <name type="common">Jimsonweed</name>
    <name type="synonym">Common thornapple</name>
    <dbReference type="NCBI Taxonomy" id="4076"/>
    <lineage>
        <taxon>Eukaryota</taxon>
        <taxon>Viridiplantae</taxon>
        <taxon>Streptophyta</taxon>
        <taxon>Embryophyta</taxon>
        <taxon>Tracheophyta</taxon>
        <taxon>Spermatophyta</taxon>
        <taxon>Magnoliopsida</taxon>
        <taxon>eudicotyledons</taxon>
        <taxon>Gunneridae</taxon>
        <taxon>Pentapetalae</taxon>
        <taxon>asterids</taxon>
        <taxon>lamiids</taxon>
        <taxon>Solanales</taxon>
        <taxon>Solanaceae</taxon>
        <taxon>Solanoideae</taxon>
        <taxon>Datureae</taxon>
        <taxon>Datura</taxon>
    </lineage>
</organism>
<proteinExistence type="predicted"/>
<evidence type="ECO:0000313" key="2">
    <source>
        <dbReference type="EMBL" id="MCD7460356.1"/>
    </source>
</evidence>
<feature type="compositionally biased region" description="Acidic residues" evidence="1">
    <location>
        <begin position="50"/>
        <end position="86"/>
    </location>
</feature>
<evidence type="ECO:0000313" key="3">
    <source>
        <dbReference type="Proteomes" id="UP000823775"/>
    </source>
</evidence>
<name>A0ABS8SNE8_DATST</name>
<feature type="compositionally biased region" description="Polar residues" evidence="1">
    <location>
        <begin position="37"/>
        <end position="47"/>
    </location>
</feature>
<comment type="caution">
    <text evidence="2">The sequence shown here is derived from an EMBL/GenBank/DDBJ whole genome shotgun (WGS) entry which is preliminary data.</text>
</comment>
<feature type="compositionally biased region" description="Basic and acidic residues" evidence="1">
    <location>
        <begin position="87"/>
        <end position="101"/>
    </location>
</feature>
<dbReference type="EMBL" id="JACEIK010000648">
    <property type="protein sequence ID" value="MCD7460356.1"/>
    <property type="molecule type" value="Genomic_DNA"/>
</dbReference>
<reference evidence="2 3" key="1">
    <citation type="journal article" date="2021" name="BMC Genomics">
        <title>Datura genome reveals duplications of psychoactive alkaloid biosynthetic genes and high mutation rate following tissue culture.</title>
        <authorList>
            <person name="Rajewski A."/>
            <person name="Carter-House D."/>
            <person name="Stajich J."/>
            <person name="Litt A."/>
        </authorList>
    </citation>
    <scope>NUCLEOTIDE SEQUENCE [LARGE SCALE GENOMIC DNA]</scope>
    <source>
        <strain evidence="2">AR-01</strain>
    </source>
</reference>
<evidence type="ECO:0000256" key="1">
    <source>
        <dbReference type="SAM" id="MobiDB-lite"/>
    </source>
</evidence>
<feature type="non-terminal residue" evidence="2">
    <location>
        <position position="1"/>
    </location>
</feature>